<evidence type="ECO:0000256" key="6">
    <source>
        <dbReference type="SAM" id="MobiDB-lite"/>
    </source>
</evidence>
<dbReference type="GeneTree" id="ENSGT00390000009819"/>
<dbReference type="AlphaFoldDB" id="A0A452SDA0"/>
<dbReference type="Proteomes" id="UP000291022">
    <property type="component" value="Unassembled WGS sequence"/>
</dbReference>
<keyword evidence="2" id="KW-0689">Ribosomal protein</keyword>
<evidence type="ECO:0000256" key="5">
    <source>
        <dbReference type="ARBA" id="ARBA00035403"/>
    </source>
</evidence>
<dbReference type="InterPro" id="IPR001377">
    <property type="entry name" value="Ribosomal_eS6"/>
</dbReference>
<evidence type="ECO:0000256" key="3">
    <source>
        <dbReference type="ARBA" id="ARBA00023274"/>
    </source>
</evidence>
<evidence type="ECO:0000256" key="2">
    <source>
        <dbReference type="ARBA" id="ARBA00022980"/>
    </source>
</evidence>
<reference evidence="8" key="1">
    <citation type="submission" date="2016-06" db="EMBL/GenBank/DDBJ databases">
        <title>De novo assembly and RNA-Seq shows season-dependent expression and editing in black bear kidneys.</title>
        <authorList>
            <person name="Korstanje R."/>
            <person name="Srivastava A."/>
            <person name="Sarsani V.K."/>
            <person name="Sheehan S.M."/>
            <person name="Seger R.L."/>
            <person name="Barter M.E."/>
            <person name="Lindqvist C."/>
            <person name="Brody L.C."/>
            <person name="Mullikin J.C."/>
        </authorList>
    </citation>
    <scope>NUCLEOTIDE SEQUENCE [LARGE SCALE GENOMIC DNA]</scope>
</reference>
<reference evidence="7" key="2">
    <citation type="submission" date="2025-08" db="UniProtKB">
        <authorList>
            <consortium name="Ensembl"/>
        </authorList>
    </citation>
    <scope>IDENTIFICATION</scope>
</reference>
<evidence type="ECO:0000256" key="4">
    <source>
        <dbReference type="ARBA" id="ARBA00035278"/>
    </source>
</evidence>
<dbReference type="GO" id="GO:1990904">
    <property type="term" value="C:ribonucleoprotein complex"/>
    <property type="evidence" value="ECO:0007669"/>
    <property type="project" value="UniProtKB-KW"/>
</dbReference>
<reference evidence="7" key="3">
    <citation type="submission" date="2025-09" db="UniProtKB">
        <authorList>
            <consortium name="Ensembl"/>
        </authorList>
    </citation>
    <scope>IDENTIFICATION</scope>
</reference>
<proteinExistence type="inferred from homology"/>
<evidence type="ECO:0000313" key="8">
    <source>
        <dbReference type="Proteomes" id="UP000291022"/>
    </source>
</evidence>
<dbReference type="PIRSF" id="PIRSF002129">
    <property type="entry name" value="Ribosom_S6_euk"/>
    <property type="match status" value="1"/>
</dbReference>
<feature type="region of interest" description="Disordered" evidence="6">
    <location>
        <begin position="166"/>
        <end position="195"/>
    </location>
</feature>
<keyword evidence="3" id="KW-0687">Ribonucleoprotein</keyword>
<dbReference type="InterPro" id="IPR014401">
    <property type="entry name" value="Ribosomal_eS6-like"/>
</dbReference>
<dbReference type="SMART" id="SM01405">
    <property type="entry name" value="Ribosomal_S6e"/>
    <property type="match status" value="1"/>
</dbReference>
<dbReference type="GO" id="GO:0006412">
    <property type="term" value="P:translation"/>
    <property type="evidence" value="ECO:0007669"/>
    <property type="project" value="InterPro"/>
</dbReference>
<sequence length="195" mass="22332">IDCCYMVQVIGVNDKQGFPMKQCVLTHCHVHLLLSKGHACYRRRRTGERKHKSTRSFIVDAILGEKDIPGFINTSVPHRLGPRRASRIHKLLSLSKDDICQYVVRKPLNKDGKKPTTKESKIQHLVTSPVLQQKRLCVALKKQRTKKNKEEAAEYAKFLAKRMTDAKVKHQGQITKRQRFSSLRASTSESESSQK</sequence>
<feature type="compositionally biased region" description="Low complexity" evidence="6">
    <location>
        <begin position="181"/>
        <end position="195"/>
    </location>
</feature>
<dbReference type="Gene3D" id="1.20.5.2650">
    <property type="match status" value="1"/>
</dbReference>
<keyword evidence="8" id="KW-1185">Reference proteome</keyword>
<evidence type="ECO:0000313" key="7">
    <source>
        <dbReference type="Ensembl" id="ENSUAMP00000030313.1"/>
    </source>
</evidence>
<protein>
    <recommendedName>
        <fullName evidence="4">Small ribosomal subunit protein eS6</fullName>
    </recommendedName>
    <alternativeName>
        <fullName evidence="5">40S ribosomal protein S6</fullName>
    </alternativeName>
</protein>
<dbReference type="GO" id="GO:0005840">
    <property type="term" value="C:ribosome"/>
    <property type="evidence" value="ECO:0007669"/>
    <property type="project" value="UniProtKB-KW"/>
</dbReference>
<dbReference type="STRING" id="9643.ENSUAMP00000030313"/>
<dbReference type="Ensembl" id="ENSUAMT00000033818.1">
    <property type="protein sequence ID" value="ENSUAMP00000030313.1"/>
    <property type="gene ID" value="ENSUAMG00000023260.1"/>
</dbReference>
<dbReference type="Pfam" id="PF01092">
    <property type="entry name" value="Ribosomal_S6e"/>
    <property type="match status" value="1"/>
</dbReference>
<comment type="similarity">
    <text evidence="1">Belongs to the eukaryotic ribosomal protein eS6 family.</text>
</comment>
<evidence type="ECO:0000256" key="1">
    <source>
        <dbReference type="ARBA" id="ARBA00009312"/>
    </source>
</evidence>
<dbReference type="PANTHER" id="PTHR11502">
    <property type="entry name" value="40S RIBOSOMAL PROTEIN S6"/>
    <property type="match status" value="1"/>
</dbReference>
<dbReference type="GO" id="GO:0003735">
    <property type="term" value="F:structural constituent of ribosome"/>
    <property type="evidence" value="ECO:0007669"/>
    <property type="project" value="InterPro"/>
</dbReference>
<name>A0A452SDA0_URSAM</name>
<accession>A0A452SDA0</accession>
<organism evidence="7 8">
    <name type="scientific">Ursus americanus</name>
    <name type="common">American black bear</name>
    <name type="synonym">Euarctos americanus</name>
    <dbReference type="NCBI Taxonomy" id="9643"/>
    <lineage>
        <taxon>Eukaryota</taxon>
        <taxon>Metazoa</taxon>
        <taxon>Chordata</taxon>
        <taxon>Craniata</taxon>
        <taxon>Vertebrata</taxon>
        <taxon>Euteleostomi</taxon>
        <taxon>Mammalia</taxon>
        <taxon>Eutheria</taxon>
        <taxon>Laurasiatheria</taxon>
        <taxon>Carnivora</taxon>
        <taxon>Caniformia</taxon>
        <taxon>Ursidae</taxon>
        <taxon>Ursus</taxon>
    </lineage>
</organism>